<dbReference type="Proteomes" id="UP000087171">
    <property type="component" value="Chromosome Ca8"/>
</dbReference>
<feature type="region of interest" description="Disordered" evidence="1">
    <location>
        <begin position="1"/>
        <end position="70"/>
    </location>
</feature>
<protein>
    <submittedName>
        <fullName evidence="3">Uncharacterized protein LOC101506707</fullName>
    </submittedName>
</protein>
<dbReference type="KEGG" id="cam:101506707"/>
<dbReference type="OrthoDB" id="1717367at2759"/>
<keyword evidence="2" id="KW-1185">Reference proteome</keyword>
<feature type="compositionally biased region" description="Basic and acidic residues" evidence="1">
    <location>
        <begin position="1"/>
        <end position="28"/>
    </location>
</feature>
<dbReference type="PANTHER" id="PTHR34539:SF15">
    <property type="match status" value="1"/>
</dbReference>
<reference evidence="3" key="2">
    <citation type="submission" date="2025-08" db="UniProtKB">
        <authorList>
            <consortium name="RefSeq"/>
        </authorList>
    </citation>
    <scope>IDENTIFICATION</scope>
    <source>
        <tissue evidence="3">Etiolated seedlings</tissue>
    </source>
</reference>
<proteinExistence type="predicted"/>
<feature type="compositionally biased region" description="Polar residues" evidence="1">
    <location>
        <begin position="44"/>
        <end position="54"/>
    </location>
</feature>
<dbReference type="PANTHER" id="PTHR34539">
    <property type="entry name" value="T6J4.11 PROTEIN"/>
    <property type="match status" value="1"/>
</dbReference>
<dbReference type="eggNOG" id="KOG0670">
    <property type="taxonomic scope" value="Eukaryota"/>
</dbReference>
<evidence type="ECO:0000313" key="3">
    <source>
        <dbReference type="RefSeq" id="XP_004512861.1"/>
    </source>
</evidence>
<dbReference type="AlphaFoldDB" id="A0A1S2Z0I3"/>
<sequence length="227" mass="25363">MEECKNDTRKRVREDSEVDSPESKRVIRVDSGSDDNSSEFHLTRVNSSESFVDSNDSKLVPHQPDSSGVNEMNDEILNILDETDNVTERETSTTVQGLDSVIKSFEDEILASGLGSDPNHVPESGEFNPNLGYLLEASDDELGLPPTVVTNEEFEKAEKEEWGRVGPDGIDLSGFFWFEEEIRNNEAFGFVGYDGNDNEGGYVTIDGLFDYAEPDDMLWRSESLQAM</sequence>
<name>A0A1S2Z0I3_CICAR</name>
<gene>
    <name evidence="3" type="primary">LOC101506707</name>
</gene>
<dbReference type="RefSeq" id="XP_004512861.1">
    <property type="nucleotide sequence ID" value="XM_004512804.3"/>
</dbReference>
<reference evidence="2" key="1">
    <citation type="journal article" date="2013" name="Nat. Biotechnol.">
        <title>Draft genome sequence of chickpea (Cicer arietinum) provides a resource for trait improvement.</title>
        <authorList>
            <person name="Varshney R.K."/>
            <person name="Song C."/>
            <person name="Saxena R.K."/>
            <person name="Azam S."/>
            <person name="Yu S."/>
            <person name="Sharpe A.G."/>
            <person name="Cannon S."/>
            <person name="Baek J."/>
            <person name="Rosen B.D."/>
            <person name="Tar'an B."/>
            <person name="Millan T."/>
            <person name="Zhang X."/>
            <person name="Ramsay L.D."/>
            <person name="Iwata A."/>
            <person name="Wang Y."/>
            <person name="Nelson W."/>
            <person name="Farmer A.D."/>
            <person name="Gaur P.M."/>
            <person name="Soderlund C."/>
            <person name="Penmetsa R.V."/>
            <person name="Xu C."/>
            <person name="Bharti A.K."/>
            <person name="He W."/>
            <person name="Winter P."/>
            <person name="Zhao S."/>
            <person name="Hane J.K."/>
            <person name="Carrasquilla-Garcia N."/>
            <person name="Condie J.A."/>
            <person name="Upadhyaya H.D."/>
            <person name="Luo M.C."/>
            <person name="Thudi M."/>
            <person name="Gowda C.L."/>
            <person name="Singh N.P."/>
            <person name="Lichtenzveig J."/>
            <person name="Gali K.K."/>
            <person name="Rubio J."/>
            <person name="Nadarajan N."/>
            <person name="Dolezel J."/>
            <person name="Bansal K.C."/>
            <person name="Xu X."/>
            <person name="Edwards D."/>
            <person name="Zhang G."/>
            <person name="Kahl G."/>
            <person name="Gil J."/>
            <person name="Singh K.B."/>
            <person name="Datta S.K."/>
            <person name="Jackson S.A."/>
            <person name="Wang J."/>
            <person name="Cook D.R."/>
        </authorList>
    </citation>
    <scope>NUCLEOTIDE SEQUENCE [LARGE SCALE GENOMIC DNA]</scope>
    <source>
        <strain evidence="2">cv. CDC Frontier</strain>
    </source>
</reference>
<evidence type="ECO:0000256" key="1">
    <source>
        <dbReference type="SAM" id="MobiDB-lite"/>
    </source>
</evidence>
<accession>A0A1S2Z0I3</accession>
<dbReference type="PaxDb" id="3827-XP_004512861.1"/>
<dbReference type="STRING" id="3827.A0A1S2Z0I3"/>
<evidence type="ECO:0000313" key="2">
    <source>
        <dbReference type="Proteomes" id="UP000087171"/>
    </source>
</evidence>
<dbReference type="GeneID" id="101506707"/>
<organism evidence="2 3">
    <name type="scientific">Cicer arietinum</name>
    <name type="common">Chickpea</name>
    <name type="synonym">Garbanzo</name>
    <dbReference type="NCBI Taxonomy" id="3827"/>
    <lineage>
        <taxon>Eukaryota</taxon>
        <taxon>Viridiplantae</taxon>
        <taxon>Streptophyta</taxon>
        <taxon>Embryophyta</taxon>
        <taxon>Tracheophyta</taxon>
        <taxon>Spermatophyta</taxon>
        <taxon>Magnoliopsida</taxon>
        <taxon>eudicotyledons</taxon>
        <taxon>Gunneridae</taxon>
        <taxon>Pentapetalae</taxon>
        <taxon>rosids</taxon>
        <taxon>fabids</taxon>
        <taxon>Fabales</taxon>
        <taxon>Fabaceae</taxon>
        <taxon>Papilionoideae</taxon>
        <taxon>50 kb inversion clade</taxon>
        <taxon>NPAAA clade</taxon>
        <taxon>Hologalegina</taxon>
        <taxon>IRL clade</taxon>
        <taxon>Cicereae</taxon>
        <taxon>Cicer</taxon>
    </lineage>
</organism>